<name>A0A3M8CI15_9BACL</name>
<evidence type="ECO:0000313" key="2">
    <source>
        <dbReference type="Proteomes" id="UP000282028"/>
    </source>
</evidence>
<gene>
    <name evidence="1" type="ORF">EDM52_06185</name>
</gene>
<keyword evidence="2" id="KW-1185">Reference proteome</keyword>
<dbReference type="Proteomes" id="UP000282028">
    <property type="component" value="Unassembled WGS sequence"/>
</dbReference>
<dbReference type="AlphaFoldDB" id="A0A3M8CI15"/>
<comment type="caution">
    <text evidence="1">The sequence shown here is derived from an EMBL/GenBank/DDBJ whole genome shotgun (WGS) entry which is preliminary data.</text>
</comment>
<sequence length="128" mass="14998">MADDFLEENIEAVFMGKSRSLVTKIPIHREKKTVGALGKIIYKNLNKWKTVTRRLENLEKEVSYYRAELSLLGGKHFDLNDILTINAEMNRLIRLARQSAPGFSSILLLPIKIWRKWWLRKNFVRNGL</sequence>
<protein>
    <submittedName>
        <fullName evidence="1">Uncharacterized protein</fullName>
    </submittedName>
</protein>
<organism evidence="1 2">
    <name type="scientific">Brevibacillus invocatus</name>
    <dbReference type="NCBI Taxonomy" id="173959"/>
    <lineage>
        <taxon>Bacteria</taxon>
        <taxon>Bacillati</taxon>
        <taxon>Bacillota</taxon>
        <taxon>Bacilli</taxon>
        <taxon>Bacillales</taxon>
        <taxon>Paenibacillaceae</taxon>
        <taxon>Brevibacillus</taxon>
    </lineage>
</organism>
<evidence type="ECO:0000313" key="1">
    <source>
        <dbReference type="EMBL" id="RNB75183.1"/>
    </source>
</evidence>
<accession>A0A3M8CI15</accession>
<dbReference type="EMBL" id="RHHR01000010">
    <property type="protein sequence ID" value="RNB75183.1"/>
    <property type="molecule type" value="Genomic_DNA"/>
</dbReference>
<reference evidence="1 2" key="1">
    <citation type="submission" date="2018-10" db="EMBL/GenBank/DDBJ databases">
        <title>Phylogenomics of Brevibacillus.</title>
        <authorList>
            <person name="Dunlap C."/>
        </authorList>
    </citation>
    <scope>NUCLEOTIDE SEQUENCE [LARGE SCALE GENOMIC DNA]</scope>
    <source>
        <strain evidence="1 2">JCM 12215</strain>
    </source>
</reference>
<proteinExistence type="predicted"/>